<evidence type="ECO:0008006" key="3">
    <source>
        <dbReference type="Google" id="ProtNLM"/>
    </source>
</evidence>
<sequence>MNILKVPALRIKQGSNRYLYSAAINGKLISEIASISRIRRHDTLLDGYQRPEVSSHITEIKNYIDSENPLIPNAIVIAFDKTVTFESITDESDHGYLNIPYCNEQDIIPGFVVDGQQRSAALREAENSDFVMPVSAFIASSVEEQREQFMLVNSTKPLPKGLLFELAPHTSTRLSSSLQKKKFPYEILERLNFDSDSPFHGKINTPTNPDGVVKDNSILKMIESSLSDGALYRFRDPATGRGDIDKMVDLLVNYWLAVRDTWEDQWDKKPRDSRLLHGVGIMSLGALMDAISDRHYQHEIPSYDQFYEDLQKIVEYCKWDHGFWNFGQNDQRKWNDLQNTSKDIQLLLNYLVGRYLRSA</sequence>
<dbReference type="NCBIfam" id="NF041060">
    <property type="entry name" value="DpdB"/>
    <property type="match status" value="1"/>
</dbReference>
<dbReference type="InterPro" id="IPR017642">
    <property type="entry name" value="DNA_S_mod_DndB"/>
</dbReference>
<organism evidence="1 2">
    <name type="scientific">Marinobacterium zhoushanense</name>
    <dbReference type="NCBI Taxonomy" id="1679163"/>
    <lineage>
        <taxon>Bacteria</taxon>
        <taxon>Pseudomonadati</taxon>
        <taxon>Pseudomonadota</taxon>
        <taxon>Gammaproteobacteria</taxon>
        <taxon>Oceanospirillales</taxon>
        <taxon>Oceanospirillaceae</taxon>
        <taxon>Marinobacterium</taxon>
    </lineage>
</organism>
<evidence type="ECO:0000313" key="2">
    <source>
        <dbReference type="Proteomes" id="UP000629025"/>
    </source>
</evidence>
<dbReference type="CDD" id="cd16413">
    <property type="entry name" value="DGQHR_domain"/>
    <property type="match status" value="1"/>
</dbReference>
<keyword evidence="2" id="KW-1185">Reference proteome</keyword>
<dbReference type="RefSeq" id="WP_188745490.1">
    <property type="nucleotide sequence ID" value="NZ_BMIJ01000001.1"/>
</dbReference>
<accession>A0ABQ1JZ75</accession>
<reference evidence="2" key="1">
    <citation type="journal article" date="2019" name="Int. J. Syst. Evol. Microbiol.">
        <title>The Global Catalogue of Microorganisms (GCM) 10K type strain sequencing project: providing services to taxonomists for standard genome sequencing and annotation.</title>
        <authorList>
            <consortium name="The Broad Institute Genomics Platform"/>
            <consortium name="The Broad Institute Genome Sequencing Center for Infectious Disease"/>
            <person name="Wu L."/>
            <person name="Ma J."/>
        </authorList>
    </citation>
    <scope>NUCLEOTIDE SEQUENCE [LARGE SCALE GENOMIC DNA]</scope>
    <source>
        <strain evidence="2">CGMCC 1.15341</strain>
    </source>
</reference>
<proteinExistence type="predicted"/>
<name>A0ABQ1JZ75_9GAMM</name>
<dbReference type="InterPro" id="IPR017601">
    <property type="entry name" value="DGQHR-contain_dom"/>
</dbReference>
<protein>
    <recommendedName>
        <fullName evidence="3">DGQHR domain-containing protein</fullName>
    </recommendedName>
</protein>
<dbReference type="NCBIfam" id="TIGR03187">
    <property type="entry name" value="DGQHR"/>
    <property type="match status" value="1"/>
</dbReference>
<gene>
    <name evidence="1" type="ORF">GCM10011352_04730</name>
</gene>
<dbReference type="EMBL" id="BMIJ01000001">
    <property type="protein sequence ID" value="GGB81992.1"/>
    <property type="molecule type" value="Genomic_DNA"/>
</dbReference>
<dbReference type="Proteomes" id="UP000629025">
    <property type="component" value="Unassembled WGS sequence"/>
</dbReference>
<evidence type="ECO:0000313" key="1">
    <source>
        <dbReference type="EMBL" id="GGB81992.1"/>
    </source>
</evidence>
<comment type="caution">
    <text evidence="1">The sequence shown here is derived from an EMBL/GenBank/DDBJ whole genome shotgun (WGS) entry which is preliminary data.</text>
</comment>
<dbReference type="Pfam" id="PF14072">
    <property type="entry name" value="DndB"/>
    <property type="match status" value="1"/>
</dbReference>